<evidence type="ECO:0000256" key="1">
    <source>
        <dbReference type="SAM" id="Coils"/>
    </source>
</evidence>
<keyword evidence="3" id="KW-0472">Membrane</keyword>
<dbReference type="Proteomes" id="UP000692954">
    <property type="component" value="Unassembled WGS sequence"/>
</dbReference>
<evidence type="ECO:0000313" key="5">
    <source>
        <dbReference type="Proteomes" id="UP000692954"/>
    </source>
</evidence>
<keyword evidence="5" id="KW-1185">Reference proteome</keyword>
<evidence type="ECO:0000256" key="2">
    <source>
        <dbReference type="SAM" id="MobiDB-lite"/>
    </source>
</evidence>
<feature type="transmembrane region" description="Helical" evidence="3">
    <location>
        <begin position="39"/>
        <end position="57"/>
    </location>
</feature>
<dbReference type="AlphaFoldDB" id="A0A8S1N313"/>
<protein>
    <submittedName>
        <fullName evidence="4">Uncharacterized protein</fullName>
    </submittedName>
</protein>
<gene>
    <name evidence="4" type="ORF">PSON_ATCC_30995.1.T0450057</name>
</gene>
<dbReference type="EMBL" id="CAJJDN010000045">
    <property type="protein sequence ID" value="CAD8083385.1"/>
    <property type="molecule type" value="Genomic_DNA"/>
</dbReference>
<sequence length="513" mass="60208">MSYKPISNDQHSLDIQDDDGELDYVAKKKEKPKPSQKSFLIWIIIVTFLGAILIYVGQSNSTNNGQKNNIQNFVKVNKTTIPDKNEKILYSKDSKQVEDNINVQLEENIKDDLKQNDDPKMNDSDDNQEVQNKTINHIKQEKEKKENLDEEQNVDFDELQKQTDKLNKEIKEYFKHKNETDNKERVDEIVQQDRRYSQILCESGYYMNREEKQCKKCEDRCAECMHIIGTCYKCQNEFYLNNYGRCIQKCEGKHDSSNLLLSDENKNQSIPICLGTNHTSSLFMSVQKSQNTHFVLPYLIIHPATTVSLMYHNNYPLVYYFNKDIFNFEDGMKLNDIITQAQEKQLIVIIIGSHTLYDFSLFNTFLFQEASLNIEHLVKAKSSTFRAFFGQDYNAYGVIREYQSQYKNNSVDLVISDDPIEIEHEYLESNLLVTHEQHYTDYNFESLQGAQSQKTTVILLFHTKNEQDNKDYCSRFLYVSFLQCAVREVQIDHTQRMRQGFELISQFVVQPDL</sequence>
<accession>A0A8S1N313</accession>
<comment type="caution">
    <text evidence="4">The sequence shown here is derived from an EMBL/GenBank/DDBJ whole genome shotgun (WGS) entry which is preliminary data.</text>
</comment>
<dbReference type="OrthoDB" id="302832at2759"/>
<reference evidence="4" key="1">
    <citation type="submission" date="2021-01" db="EMBL/GenBank/DDBJ databases">
        <authorList>
            <consortium name="Genoscope - CEA"/>
            <person name="William W."/>
        </authorList>
    </citation>
    <scope>NUCLEOTIDE SEQUENCE</scope>
</reference>
<proteinExistence type="predicted"/>
<keyword evidence="1" id="KW-0175">Coiled coil</keyword>
<keyword evidence="3" id="KW-0812">Transmembrane</keyword>
<feature type="region of interest" description="Disordered" evidence="2">
    <location>
        <begin position="106"/>
        <end position="130"/>
    </location>
</feature>
<name>A0A8S1N313_9CILI</name>
<feature type="coiled-coil region" evidence="1">
    <location>
        <begin position="131"/>
        <end position="176"/>
    </location>
</feature>
<organism evidence="4 5">
    <name type="scientific">Paramecium sonneborni</name>
    <dbReference type="NCBI Taxonomy" id="65129"/>
    <lineage>
        <taxon>Eukaryota</taxon>
        <taxon>Sar</taxon>
        <taxon>Alveolata</taxon>
        <taxon>Ciliophora</taxon>
        <taxon>Intramacronucleata</taxon>
        <taxon>Oligohymenophorea</taxon>
        <taxon>Peniculida</taxon>
        <taxon>Parameciidae</taxon>
        <taxon>Paramecium</taxon>
    </lineage>
</organism>
<evidence type="ECO:0000313" key="4">
    <source>
        <dbReference type="EMBL" id="CAD8083385.1"/>
    </source>
</evidence>
<keyword evidence="3" id="KW-1133">Transmembrane helix</keyword>
<feature type="compositionally biased region" description="Basic and acidic residues" evidence="2">
    <location>
        <begin position="107"/>
        <end position="123"/>
    </location>
</feature>
<evidence type="ECO:0000256" key="3">
    <source>
        <dbReference type="SAM" id="Phobius"/>
    </source>
</evidence>